<dbReference type="EMBL" id="BPLQ01012930">
    <property type="protein sequence ID" value="GIY68751.1"/>
    <property type="molecule type" value="Genomic_DNA"/>
</dbReference>
<evidence type="ECO:0000256" key="1">
    <source>
        <dbReference type="SAM" id="Phobius"/>
    </source>
</evidence>
<reference evidence="2 3" key="1">
    <citation type="submission" date="2021-06" db="EMBL/GenBank/DDBJ databases">
        <title>Caerostris darwini draft genome.</title>
        <authorList>
            <person name="Kono N."/>
            <person name="Arakawa K."/>
        </authorList>
    </citation>
    <scope>NUCLEOTIDE SEQUENCE [LARGE SCALE GENOMIC DNA]</scope>
</reference>
<proteinExistence type="predicted"/>
<evidence type="ECO:0000313" key="2">
    <source>
        <dbReference type="EMBL" id="GIY68751.1"/>
    </source>
</evidence>
<feature type="non-terminal residue" evidence="2">
    <location>
        <position position="1"/>
    </location>
</feature>
<accession>A0AAV4VED4</accession>
<dbReference type="Proteomes" id="UP001054837">
    <property type="component" value="Unassembled WGS sequence"/>
</dbReference>
<comment type="caution">
    <text evidence="2">The sequence shown here is derived from an EMBL/GenBank/DDBJ whole genome shotgun (WGS) entry which is preliminary data.</text>
</comment>
<sequence>VSSVQWAWAGAGDVLKVHDLHHFTSLLLTSISQFLDLSLIVLGFPFSASSSFCRKVGAYFL</sequence>
<keyword evidence="3" id="KW-1185">Reference proteome</keyword>
<organism evidence="2 3">
    <name type="scientific">Caerostris darwini</name>
    <dbReference type="NCBI Taxonomy" id="1538125"/>
    <lineage>
        <taxon>Eukaryota</taxon>
        <taxon>Metazoa</taxon>
        <taxon>Ecdysozoa</taxon>
        <taxon>Arthropoda</taxon>
        <taxon>Chelicerata</taxon>
        <taxon>Arachnida</taxon>
        <taxon>Araneae</taxon>
        <taxon>Araneomorphae</taxon>
        <taxon>Entelegynae</taxon>
        <taxon>Araneoidea</taxon>
        <taxon>Araneidae</taxon>
        <taxon>Caerostris</taxon>
    </lineage>
</organism>
<keyword evidence="1" id="KW-0812">Transmembrane</keyword>
<protein>
    <submittedName>
        <fullName evidence="2">Uncharacterized protein</fullName>
    </submittedName>
</protein>
<dbReference type="AlphaFoldDB" id="A0AAV4VED4"/>
<keyword evidence="1" id="KW-0472">Membrane</keyword>
<feature type="transmembrane region" description="Helical" evidence="1">
    <location>
        <begin position="23"/>
        <end position="46"/>
    </location>
</feature>
<keyword evidence="1" id="KW-1133">Transmembrane helix</keyword>
<name>A0AAV4VED4_9ARAC</name>
<evidence type="ECO:0000313" key="3">
    <source>
        <dbReference type="Proteomes" id="UP001054837"/>
    </source>
</evidence>
<gene>
    <name evidence="2" type="ORF">CDAR_543501</name>
</gene>